<dbReference type="SMART" id="SM00529">
    <property type="entry name" value="HTH_DTXR"/>
    <property type="match status" value="1"/>
</dbReference>
<dbReference type="eggNOG" id="COG1321">
    <property type="taxonomic scope" value="Bacteria"/>
</dbReference>
<reference evidence="5" key="2">
    <citation type="submission" date="2011-02" db="EMBL/GenBank/DDBJ databases">
        <title>The complete genome of Syntrophobotulus glycolicus DSM 8271.</title>
        <authorList>
            <person name="Lucas S."/>
            <person name="Copeland A."/>
            <person name="Lapidus A."/>
            <person name="Bruce D."/>
            <person name="Goodwin L."/>
            <person name="Pitluck S."/>
            <person name="Kyrpides N."/>
            <person name="Mavromatis K."/>
            <person name="Pagani I."/>
            <person name="Ivanova N."/>
            <person name="Mikhailova N."/>
            <person name="Chertkov O."/>
            <person name="Held B."/>
            <person name="Detter J.C."/>
            <person name="Tapia R."/>
            <person name="Han C."/>
            <person name="Land M."/>
            <person name="Hauser L."/>
            <person name="Markowitz V."/>
            <person name="Cheng J.-F."/>
            <person name="Hugenholtz P."/>
            <person name="Woyke T."/>
            <person name="Wu D."/>
            <person name="Spring S."/>
            <person name="Schroeder M."/>
            <person name="Brambilla E."/>
            <person name="Klenk H.-P."/>
            <person name="Eisen J.A."/>
        </authorList>
    </citation>
    <scope>NUCLEOTIDE SEQUENCE [LARGE SCALE GENOMIC DNA]</scope>
    <source>
        <strain evidence="5">DSM 8271 / FlGlyR</strain>
    </source>
</reference>
<dbReference type="PROSITE" id="PS50978">
    <property type="entry name" value="NEAT"/>
    <property type="match status" value="1"/>
</dbReference>
<name>F0SWZ7_SYNGF</name>
<dbReference type="AlphaFoldDB" id="F0SWZ7"/>
<protein>
    <submittedName>
        <fullName evidence="4">NEAr transporter</fullName>
    </submittedName>
</protein>
<dbReference type="EMBL" id="CP002547">
    <property type="protein sequence ID" value="ADY55780.1"/>
    <property type="molecule type" value="Genomic_DNA"/>
</dbReference>
<dbReference type="InterPro" id="IPR036390">
    <property type="entry name" value="WH_DNA-bd_sf"/>
</dbReference>
<reference evidence="4 5" key="1">
    <citation type="journal article" date="2011" name="Stand. Genomic Sci.">
        <title>Complete genome sequence of Syntrophobotulus glycolicus type strain (FlGlyR).</title>
        <authorList>
            <person name="Han C."/>
            <person name="Mwirichia R."/>
            <person name="Chertkov O."/>
            <person name="Held B."/>
            <person name="Lapidus A."/>
            <person name="Nolan M."/>
            <person name="Lucas S."/>
            <person name="Hammon N."/>
            <person name="Deshpande S."/>
            <person name="Cheng J.F."/>
            <person name="Tapia R."/>
            <person name="Goodwin L."/>
            <person name="Pitluck S."/>
            <person name="Huntemann M."/>
            <person name="Liolios K."/>
            <person name="Ivanova N."/>
            <person name="Pagani I."/>
            <person name="Mavromatis K."/>
            <person name="Ovchinikova G."/>
            <person name="Pati A."/>
            <person name="Chen A."/>
            <person name="Palaniappan K."/>
            <person name="Land M."/>
            <person name="Hauser L."/>
            <person name="Brambilla E.M."/>
            <person name="Rohde M."/>
            <person name="Spring S."/>
            <person name="Sikorski J."/>
            <person name="Goker M."/>
            <person name="Woyke T."/>
            <person name="Bristow J."/>
            <person name="Eisen J.A."/>
            <person name="Markowitz V."/>
            <person name="Hugenholtz P."/>
            <person name="Kyrpides N.C."/>
            <person name="Klenk H.P."/>
            <person name="Detter J.C."/>
        </authorList>
    </citation>
    <scope>NUCLEOTIDE SEQUENCE [LARGE SCALE GENOMIC DNA]</scope>
    <source>
        <strain evidence="5">DSM 8271 / FlGlyR</strain>
    </source>
</reference>
<keyword evidence="5" id="KW-1185">Reference proteome</keyword>
<dbReference type="KEGG" id="sgy:Sgly_1479"/>
<dbReference type="GO" id="GO:0030313">
    <property type="term" value="C:cell envelope"/>
    <property type="evidence" value="ECO:0007669"/>
    <property type="project" value="UniProtKB-SubCell"/>
</dbReference>
<dbReference type="Gene3D" id="2.60.40.1850">
    <property type="match status" value="1"/>
</dbReference>
<dbReference type="SUPFAM" id="SSF158911">
    <property type="entry name" value="NEAT domain-like"/>
    <property type="match status" value="1"/>
</dbReference>
<keyword evidence="2" id="KW-0732">Signal</keyword>
<dbReference type="RefSeq" id="WP_013624650.1">
    <property type="nucleotide sequence ID" value="NC_015172.1"/>
</dbReference>
<dbReference type="InterPro" id="IPR036388">
    <property type="entry name" value="WH-like_DNA-bd_sf"/>
</dbReference>
<dbReference type="InterPro" id="IPR037250">
    <property type="entry name" value="NEAT_dom_sf"/>
</dbReference>
<dbReference type="HOGENOM" id="CLU_086380_0_0_9"/>
<feature type="domain" description="NEAT" evidence="3">
    <location>
        <begin position="140"/>
        <end position="271"/>
    </location>
</feature>
<sequence length="271" mass="30710">MDFTPKQLQYLFYLDLYKNSGRLISDLAGQLNVSKAAVSQMLNVYETNGLIRHSPDGLILGDKAEPVIAELKEKYRRIFPFFQGLPGLTEETAGEGALRYICWMPEESVEGLVQALKAKEEFNRIRWDVADRTTDRPFPFADGRYPVLFDVYRAESNEISMGDKGFAKPAIITVKAGRGTITLTRREIRYQSRTGKRFRGKLTRLSCLYGDNFVPLRPKNNEYTIPLHYIRKLSRTPDGTLCGTLRIKAETGSCGVSMPVSEADILFRFSS</sequence>
<evidence type="ECO:0000313" key="4">
    <source>
        <dbReference type="EMBL" id="ADY55780.1"/>
    </source>
</evidence>
<dbReference type="eggNOG" id="COG5386">
    <property type="taxonomic scope" value="Bacteria"/>
</dbReference>
<dbReference type="InterPro" id="IPR006635">
    <property type="entry name" value="NEAT_dom"/>
</dbReference>
<comment type="subcellular location">
    <subcellularLocation>
        <location evidence="1">Cell envelope</location>
    </subcellularLocation>
</comment>
<evidence type="ECO:0000256" key="2">
    <source>
        <dbReference type="ARBA" id="ARBA00022729"/>
    </source>
</evidence>
<evidence type="ECO:0000259" key="3">
    <source>
        <dbReference type="PROSITE" id="PS50978"/>
    </source>
</evidence>
<dbReference type="GO" id="GO:0003700">
    <property type="term" value="F:DNA-binding transcription factor activity"/>
    <property type="evidence" value="ECO:0007669"/>
    <property type="project" value="InterPro"/>
</dbReference>
<dbReference type="GO" id="GO:0046914">
    <property type="term" value="F:transition metal ion binding"/>
    <property type="evidence" value="ECO:0007669"/>
    <property type="project" value="InterPro"/>
</dbReference>
<dbReference type="Proteomes" id="UP000007488">
    <property type="component" value="Chromosome"/>
</dbReference>
<dbReference type="STRING" id="645991.Sgly_1479"/>
<gene>
    <name evidence="4" type="ordered locus">Sgly_1479</name>
</gene>
<evidence type="ECO:0000256" key="1">
    <source>
        <dbReference type="ARBA" id="ARBA00004196"/>
    </source>
</evidence>
<dbReference type="SUPFAM" id="SSF46785">
    <property type="entry name" value="Winged helix' DNA-binding domain"/>
    <property type="match status" value="1"/>
</dbReference>
<dbReference type="InterPro" id="IPR022689">
    <property type="entry name" value="Iron_dep_repressor"/>
</dbReference>
<dbReference type="Gene3D" id="1.10.10.10">
    <property type="entry name" value="Winged helix-like DNA-binding domain superfamily/Winged helix DNA-binding domain"/>
    <property type="match status" value="1"/>
</dbReference>
<dbReference type="OrthoDB" id="1972495at2"/>
<accession>F0SWZ7</accession>
<dbReference type="CDD" id="cd06920">
    <property type="entry name" value="NEAT"/>
    <property type="match status" value="1"/>
</dbReference>
<proteinExistence type="predicted"/>
<organism evidence="4 5">
    <name type="scientific">Syntrophobotulus glycolicus (strain DSM 8271 / FlGlyR)</name>
    <dbReference type="NCBI Taxonomy" id="645991"/>
    <lineage>
        <taxon>Bacteria</taxon>
        <taxon>Bacillati</taxon>
        <taxon>Bacillota</taxon>
        <taxon>Clostridia</taxon>
        <taxon>Eubacteriales</taxon>
        <taxon>Desulfitobacteriaceae</taxon>
        <taxon>Syntrophobotulus</taxon>
    </lineage>
</organism>
<evidence type="ECO:0000313" key="5">
    <source>
        <dbReference type="Proteomes" id="UP000007488"/>
    </source>
</evidence>